<feature type="transmembrane region" description="Helical" evidence="6">
    <location>
        <begin position="30"/>
        <end position="47"/>
    </location>
</feature>
<proteinExistence type="inferred from homology"/>
<evidence type="ECO:0000256" key="4">
    <source>
        <dbReference type="ARBA" id="ARBA00022989"/>
    </source>
</evidence>
<dbReference type="EMBL" id="JAMQGM010000016">
    <property type="protein sequence ID" value="MCM2577204.1"/>
    <property type="molecule type" value="Genomic_DNA"/>
</dbReference>
<accession>A0ABT0X600</accession>
<keyword evidence="4 6" id="KW-1133">Transmembrane helix</keyword>
<dbReference type="PANTHER" id="PTHR30386">
    <property type="entry name" value="MEMBRANE FUSION SUBUNIT OF EMRAB-TOLC MULTIDRUG EFFLUX PUMP"/>
    <property type="match status" value="1"/>
</dbReference>
<dbReference type="InterPro" id="IPR050739">
    <property type="entry name" value="MFP"/>
</dbReference>
<comment type="subcellular location">
    <subcellularLocation>
        <location evidence="1">Membrane</location>
        <topology evidence="1">Single-pass membrane protein</topology>
    </subcellularLocation>
</comment>
<keyword evidence="5 6" id="KW-0472">Membrane</keyword>
<keyword evidence="3 6" id="KW-0812">Transmembrane</keyword>
<protein>
    <submittedName>
        <fullName evidence="7">HlyD family efflux transporter periplasmic adaptor subunit</fullName>
    </submittedName>
</protein>
<dbReference type="Proteomes" id="UP001167160">
    <property type="component" value="Unassembled WGS sequence"/>
</dbReference>
<gene>
    <name evidence="7" type="ORF">M1E25_07550</name>
</gene>
<organism evidence="7 8">
    <name type="scientific">Streptomyces meridianus</name>
    <dbReference type="NCBI Taxonomy" id="2938945"/>
    <lineage>
        <taxon>Bacteria</taxon>
        <taxon>Bacillati</taxon>
        <taxon>Actinomycetota</taxon>
        <taxon>Actinomycetes</taxon>
        <taxon>Kitasatosporales</taxon>
        <taxon>Streptomycetaceae</taxon>
        <taxon>Streptomyces</taxon>
    </lineage>
</organism>
<dbReference type="PANTHER" id="PTHR30386:SF26">
    <property type="entry name" value="TRANSPORT PROTEIN COMB"/>
    <property type="match status" value="1"/>
</dbReference>
<dbReference type="SUPFAM" id="SSF51230">
    <property type="entry name" value="Single hybrid motif"/>
    <property type="match status" value="1"/>
</dbReference>
<evidence type="ECO:0000256" key="1">
    <source>
        <dbReference type="ARBA" id="ARBA00004167"/>
    </source>
</evidence>
<evidence type="ECO:0000256" key="5">
    <source>
        <dbReference type="ARBA" id="ARBA00023136"/>
    </source>
</evidence>
<evidence type="ECO:0000256" key="3">
    <source>
        <dbReference type="ARBA" id="ARBA00022692"/>
    </source>
</evidence>
<sequence>MEFRQKALSKLQSPEELDVPVRFARPQGRLVLLVTIAVMAAASFWAVTGTISSKVNAPGILTHQEGSYVLQSPVAGQVTKVLAEEGDMLPQGAPLLGVQTDRGVRAVRTVASGRVTTMAAKIGSVVTPGADVATIEKISNARDPLVAVLYVPGDNGASVPVGTQVDLTVQSVPTQQFGVLRGKVKAVGRPQTRQQITNFLGDSQLGAQFAAQGKPVAVLVQLERSSTTKSGYRWSSENGPPYKLDSTIPVSGAIHLSEQRPVDWLLP</sequence>
<evidence type="ECO:0000313" key="8">
    <source>
        <dbReference type="Proteomes" id="UP001167160"/>
    </source>
</evidence>
<evidence type="ECO:0000256" key="6">
    <source>
        <dbReference type="SAM" id="Phobius"/>
    </source>
</evidence>
<reference evidence="7" key="1">
    <citation type="journal article" date="2023" name="Int. J. Syst. Evol. Microbiol.">
        <title>Streptomyces meridianus sp. nov. isolated from brackish water of the Tagus estuary in Alcochete, Portugal.</title>
        <authorList>
            <person name="Santos J.D.N."/>
            <person name="Klimek D."/>
            <person name="Calusinska M."/>
            <person name="Lobo Da Cunha A."/>
            <person name="Catita J."/>
            <person name="Goncalves H."/>
            <person name="Gonzalez I."/>
            <person name="Reyes F."/>
            <person name="Lage O.M."/>
        </authorList>
    </citation>
    <scope>NUCLEOTIDE SEQUENCE</scope>
    <source>
        <strain evidence="7">MTZ3.1</strain>
    </source>
</reference>
<comment type="caution">
    <text evidence="7">The sequence shown here is derived from an EMBL/GenBank/DDBJ whole genome shotgun (WGS) entry which is preliminary data.</text>
</comment>
<dbReference type="Gene3D" id="2.40.50.100">
    <property type="match status" value="1"/>
</dbReference>
<name>A0ABT0X600_9ACTN</name>
<dbReference type="InterPro" id="IPR011053">
    <property type="entry name" value="Single_hybrid_motif"/>
</dbReference>
<dbReference type="RefSeq" id="WP_251411621.1">
    <property type="nucleotide sequence ID" value="NZ_JAMQGM010000016.1"/>
</dbReference>
<comment type="similarity">
    <text evidence="2">Belongs to the membrane fusion protein (MFP) (TC 8.A.1) family.</text>
</comment>
<keyword evidence="8" id="KW-1185">Reference proteome</keyword>
<evidence type="ECO:0000313" key="7">
    <source>
        <dbReference type="EMBL" id="MCM2577204.1"/>
    </source>
</evidence>
<evidence type="ECO:0000256" key="2">
    <source>
        <dbReference type="ARBA" id="ARBA00009477"/>
    </source>
</evidence>